<gene>
    <name evidence="3" type="ORF">TARUN_1908</name>
</gene>
<comment type="similarity">
    <text evidence="1 2">Belongs to the arylamine N-acetyltransferase family.</text>
</comment>
<evidence type="ECO:0000256" key="2">
    <source>
        <dbReference type="RuleBase" id="RU003452"/>
    </source>
</evidence>
<dbReference type="Pfam" id="PF00797">
    <property type="entry name" value="Acetyltransf_2"/>
    <property type="match status" value="1"/>
</dbReference>
<dbReference type="EMBL" id="PXOA01000117">
    <property type="protein sequence ID" value="RFU80303.1"/>
    <property type="molecule type" value="Genomic_DNA"/>
</dbReference>
<dbReference type="OrthoDB" id="10260017at2759"/>
<organism evidence="3 4">
    <name type="scientific">Trichoderma arundinaceum</name>
    <dbReference type="NCBI Taxonomy" id="490622"/>
    <lineage>
        <taxon>Eukaryota</taxon>
        <taxon>Fungi</taxon>
        <taxon>Dikarya</taxon>
        <taxon>Ascomycota</taxon>
        <taxon>Pezizomycotina</taxon>
        <taxon>Sordariomycetes</taxon>
        <taxon>Hypocreomycetidae</taxon>
        <taxon>Hypocreales</taxon>
        <taxon>Hypocreaceae</taxon>
        <taxon>Trichoderma</taxon>
    </lineage>
</organism>
<keyword evidence="2" id="KW-0012">Acyltransferase</keyword>
<dbReference type="InterPro" id="IPR038765">
    <property type="entry name" value="Papain-like_cys_pep_sf"/>
</dbReference>
<dbReference type="PANTHER" id="PTHR11786">
    <property type="entry name" value="N-HYDROXYARYLAMINE O-ACETYLTRANSFERASE"/>
    <property type="match status" value="1"/>
</dbReference>
<dbReference type="STRING" id="490622.A0A395NWC9"/>
<dbReference type="InterPro" id="IPR053710">
    <property type="entry name" value="Arylamine_NAT_domain_sf"/>
</dbReference>
<name>A0A395NWC9_TRIAR</name>
<evidence type="ECO:0000256" key="1">
    <source>
        <dbReference type="ARBA" id="ARBA00006547"/>
    </source>
</evidence>
<evidence type="ECO:0000313" key="4">
    <source>
        <dbReference type="Proteomes" id="UP000266272"/>
    </source>
</evidence>
<dbReference type="Proteomes" id="UP000266272">
    <property type="component" value="Unassembled WGS sequence"/>
</dbReference>
<keyword evidence="2 3" id="KW-0808">Transferase</keyword>
<dbReference type="GO" id="GO:0016407">
    <property type="term" value="F:acetyltransferase activity"/>
    <property type="evidence" value="ECO:0007669"/>
    <property type="project" value="InterPro"/>
</dbReference>
<dbReference type="Gene3D" id="3.30.2140.20">
    <property type="match status" value="1"/>
</dbReference>
<protein>
    <submittedName>
        <fullName evidence="3">N-acetyltransferase family</fullName>
    </submittedName>
</protein>
<dbReference type="SUPFAM" id="SSF54001">
    <property type="entry name" value="Cysteine proteinases"/>
    <property type="match status" value="1"/>
</dbReference>
<dbReference type="PRINTS" id="PR01543">
    <property type="entry name" value="ANATRNSFRASE"/>
</dbReference>
<dbReference type="InterPro" id="IPR001447">
    <property type="entry name" value="Arylamine_N-AcTrfase"/>
</dbReference>
<sequence>MAAFTYSQQQLDRYLDHISYPQSQHPQDELQLVIELQAHHLARVPFESIGLHYSPHRLLSLDPDDLFQKVVVQSKGGYCVEMNSFFGEILRVLGFTVLNIGARVKVGPRYGGMTHCANIVTINQMRYLVDVAFGSYGVFRPIPLTAGFEFDNISPRRGKLEFRPLAQSTSPSTQALWVYSSQDNPSADWIERYCFTETEYFPADYEVSNYYCSTVRTSIFFREVVAMRGILNDKGDGLKGIVTMYRNEVRRRMDGVPGVEVVENMKNEEDRVKALEKWFLMPLTQAEARAIRATSSELVQPHGGI</sequence>
<proteinExistence type="inferred from homology"/>
<accession>A0A395NWC9</accession>
<dbReference type="AlphaFoldDB" id="A0A395NWC9"/>
<reference evidence="3 4" key="1">
    <citation type="journal article" date="2018" name="PLoS Pathog.">
        <title>Evolution of structural diversity of trichothecenes, a family of toxins produced by plant pathogenic and entomopathogenic fungi.</title>
        <authorList>
            <person name="Proctor R.H."/>
            <person name="McCormick S.P."/>
            <person name="Kim H.S."/>
            <person name="Cardoza R.E."/>
            <person name="Stanley A.M."/>
            <person name="Lindo L."/>
            <person name="Kelly A."/>
            <person name="Brown D.W."/>
            <person name="Lee T."/>
            <person name="Vaughan M.M."/>
            <person name="Alexander N.J."/>
            <person name="Busman M."/>
            <person name="Gutierrez S."/>
        </authorList>
    </citation>
    <scope>NUCLEOTIDE SEQUENCE [LARGE SCALE GENOMIC DNA]</scope>
    <source>
        <strain evidence="3 4">IBT 40837</strain>
    </source>
</reference>
<dbReference type="PANTHER" id="PTHR11786:SF0">
    <property type="entry name" value="ARYLAMINE N-ACETYLTRANSFERASE 4-RELATED"/>
    <property type="match status" value="1"/>
</dbReference>
<comment type="caution">
    <text evidence="3">The sequence shown here is derived from an EMBL/GenBank/DDBJ whole genome shotgun (WGS) entry which is preliminary data.</text>
</comment>
<evidence type="ECO:0000313" key="3">
    <source>
        <dbReference type="EMBL" id="RFU80303.1"/>
    </source>
</evidence>
<keyword evidence="4" id="KW-1185">Reference proteome</keyword>